<gene>
    <name evidence="2" type="ORF">PFISCL1PPCAC_29089</name>
</gene>
<evidence type="ECO:0000256" key="1">
    <source>
        <dbReference type="SAM" id="MobiDB-lite"/>
    </source>
</evidence>
<dbReference type="Proteomes" id="UP001432322">
    <property type="component" value="Unassembled WGS sequence"/>
</dbReference>
<organism evidence="2 3">
    <name type="scientific">Pristionchus fissidentatus</name>
    <dbReference type="NCBI Taxonomy" id="1538716"/>
    <lineage>
        <taxon>Eukaryota</taxon>
        <taxon>Metazoa</taxon>
        <taxon>Ecdysozoa</taxon>
        <taxon>Nematoda</taxon>
        <taxon>Chromadorea</taxon>
        <taxon>Rhabditida</taxon>
        <taxon>Rhabditina</taxon>
        <taxon>Diplogasteromorpha</taxon>
        <taxon>Diplogasteroidea</taxon>
        <taxon>Neodiplogasteridae</taxon>
        <taxon>Pristionchus</taxon>
    </lineage>
</organism>
<evidence type="ECO:0000313" key="2">
    <source>
        <dbReference type="EMBL" id="GMT37792.1"/>
    </source>
</evidence>
<feature type="compositionally biased region" description="Basic and acidic residues" evidence="1">
    <location>
        <begin position="46"/>
        <end position="56"/>
    </location>
</feature>
<comment type="caution">
    <text evidence="2">The sequence shown here is derived from an EMBL/GenBank/DDBJ whole genome shotgun (WGS) entry which is preliminary data.</text>
</comment>
<dbReference type="EMBL" id="BTSY01000267">
    <property type="protein sequence ID" value="GMT37792.1"/>
    <property type="molecule type" value="Genomic_DNA"/>
</dbReference>
<evidence type="ECO:0000313" key="3">
    <source>
        <dbReference type="Proteomes" id="UP001432322"/>
    </source>
</evidence>
<protein>
    <submittedName>
        <fullName evidence="2">Uncharacterized protein</fullName>
    </submittedName>
</protein>
<reference evidence="2" key="1">
    <citation type="submission" date="2023-10" db="EMBL/GenBank/DDBJ databases">
        <title>Genome assembly of Pristionchus species.</title>
        <authorList>
            <person name="Yoshida K."/>
            <person name="Sommer R.J."/>
        </authorList>
    </citation>
    <scope>NUCLEOTIDE SEQUENCE</scope>
    <source>
        <strain evidence="2">RS5133</strain>
    </source>
</reference>
<name>A0AAV5WZZ0_9BILA</name>
<proteinExistence type="predicted"/>
<feature type="compositionally biased region" description="Low complexity" evidence="1">
    <location>
        <begin position="74"/>
        <end position="88"/>
    </location>
</feature>
<keyword evidence="3" id="KW-1185">Reference proteome</keyword>
<accession>A0AAV5WZZ0</accession>
<sequence>MVYEISHNLPSQSLKDSTPIDGPTTSDSVPRPSILPMEDTVNGTEKMTRRRSEVEKRVRRRKRPDATASETLRESISSASSLTSLALSPDPANCTVSYDEDGARVVEVSLKRLSLQRPIGSEWISICYRSDSKEETRGKEGFSSSFFGWN</sequence>
<dbReference type="AlphaFoldDB" id="A0AAV5WZZ0"/>
<feature type="region of interest" description="Disordered" evidence="1">
    <location>
        <begin position="1"/>
        <end position="91"/>
    </location>
</feature>